<dbReference type="PANTHER" id="PTHR30373">
    <property type="entry name" value="UPF0603 PROTEIN YGCG"/>
    <property type="match status" value="1"/>
</dbReference>
<evidence type="ECO:0000259" key="3">
    <source>
        <dbReference type="Pfam" id="PF04536"/>
    </source>
</evidence>
<dbReference type="Gene3D" id="3.10.310.50">
    <property type="match status" value="1"/>
</dbReference>
<evidence type="ECO:0000313" key="5">
    <source>
        <dbReference type="Proteomes" id="UP000297567"/>
    </source>
</evidence>
<dbReference type="Proteomes" id="UP000297567">
    <property type="component" value="Unassembled WGS sequence"/>
</dbReference>
<evidence type="ECO:0000256" key="1">
    <source>
        <dbReference type="SAM" id="MobiDB-lite"/>
    </source>
</evidence>
<keyword evidence="2" id="KW-1133">Transmembrane helix</keyword>
<reference evidence="4" key="1">
    <citation type="journal article" date="2019" name="PLoS Negl. Trop. Dis.">
        <title>Revisiting the worldwide diversity of Leptospira species in the environment.</title>
        <authorList>
            <person name="Vincent A.T."/>
            <person name="Schiettekatte O."/>
            <person name="Bourhy P."/>
            <person name="Veyrier F.J."/>
            <person name="Picardeau M."/>
        </authorList>
    </citation>
    <scope>NUCLEOTIDE SEQUENCE [LARGE SCALE GENOMIC DNA]</scope>
    <source>
        <strain evidence="4">201702451</strain>
    </source>
</reference>
<dbReference type="Pfam" id="PF04536">
    <property type="entry name" value="TPM_phosphatase"/>
    <property type="match status" value="1"/>
</dbReference>
<keyword evidence="2" id="KW-0812">Transmembrane</keyword>
<proteinExistence type="predicted"/>
<keyword evidence="2" id="KW-0472">Membrane</keyword>
<dbReference type="EMBL" id="RQGH01000021">
    <property type="protein sequence ID" value="TGL67627.1"/>
    <property type="molecule type" value="Genomic_DNA"/>
</dbReference>
<dbReference type="InterPro" id="IPR007621">
    <property type="entry name" value="TPM_dom"/>
</dbReference>
<keyword evidence="5" id="KW-1185">Reference proteome</keyword>
<feature type="region of interest" description="Disordered" evidence="1">
    <location>
        <begin position="277"/>
        <end position="307"/>
    </location>
</feature>
<dbReference type="AlphaFoldDB" id="A0A4Z0ZUI2"/>
<feature type="domain" description="TPM" evidence="3">
    <location>
        <begin position="45"/>
        <end position="168"/>
    </location>
</feature>
<gene>
    <name evidence="4" type="ORF">EHQ62_08455</name>
</gene>
<name>A0A4Z0ZUI2_9LEPT</name>
<evidence type="ECO:0000256" key="2">
    <source>
        <dbReference type="SAM" id="Phobius"/>
    </source>
</evidence>
<feature type="transmembrane region" description="Helical" evidence="2">
    <location>
        <begin position="201"/>
        <end position="225"/>
    </location>
</feature>
<organism evidence="4 5">
    <name type="scientific">Leptospira jelokensis</name>
    <dbReference type="NCBI Taxonomy" id="2484931"/>
    <lineage>
        <taxon>Bacteria</taxon>
        <taxon>Pseudomonadati</taxon>
        <taxon>Spirochaetota</taxon>
        <taxon>Spirochaetia</taxon>
        <taxon>Leptospirales</taxon>
        <taxon>Leptospiraceae</taxon>
        <taxon>Leptospira</taxon>
    </lineage>
</organism>
<feature type="compositionally biased region" description="Low complexity" evidence="1">
    <location>
        <begin position="277"/>
        <end position="291"/>
    </location>
</feature>
<feature type="transmembrane region" description="Helical" evidence="2">
    <location>
        <begin position="12"/>
        <end position="36"/>
    </location>
</feature>
<comment type="caution">
    <text evidence="4">The sequence shown here is derived from an EMBL/GenBank/DDBJ whole genome shotgun (WGS) entry which is preliminary data.</text>
</comment>
<feature type="compositionally biased region" description="Gly residues" evidence="1">
    <location>
        <begin position="292"/>
        <end position="307"/>
    </location>
</feature>
<feature type="transmembrane region" description="Helical" evidence="2">
    <location>
        <begin position="231"/>
        <end position="252"/>
    </location>
</feature>
<accession>A0A4Z0ZUI2</accession>
<evidence type="ECO:0000313" key="4">
    <source>
        <dbReference type="EMBL" id="TGL67627.1"/>
    </source>
</evidence>
<sequence length="307" mass="32680">MESKSPNQVSKFLRTVSILSFLFVSFTLFQVSLMGYPVPKLERRVMDHAGILSQSTVDQIEANLKQFEAETSNQIAVYTTPSLHDEVIEEVAIEIFDEWKLGQKSKNNGVLLIIAPTEKKMRIEVGRGLEGALTDIQAKQIIRNEIRPSFKDKDFDGGVTAGVNAIMATIRGEYAPSADDVQTSGRDSAGDVIPSGIVGGIFTFISLFIPSFGGVIFTIIGLLVILPLFTFLFGGTMGLIAAIILFVLIMFLRRKLGHGLGGGGGSDSGGYYGGWSSGSDSWSSSDSSDSWSGGGGDSGGGGASGDW</sequence>
<dbReference type="PANTHER" id="PTHR30373:SF2">
    <property type="entry name" value="UPF0603 PROTEIN YGCG"/>
    <property type="match status" value="1"/>
</dbReference>
<dbReference type="RefSeq" id="WP_135641847.1">
    <property type="nucleotide sequence ID" value="NZ_RQGH01000021.1"/>
</dbReference>
<protein>
    <submittedName>
        <fullName evidence="4">YgcG family protein</fullName>
    </submittedName>
</protein>